<comment type="caution">
    <text evidence="6">The sequence shown here is derived from an EMBL/GenBank/DDBJ whole genome shotgun (WGS) entry which is preliminary data.</text>
</comment>
<reference evidence="6 7" key="2">
    <citation type="submission" date="2018-08" db="EMBL/GenBank/DDBJ databases">
        <title>The draft genome of Acinetobacter sichuanensis strain WCHAc060041.</title>
        <authorList>
            <person name="Qin J."/>
            <person name="Feng Y."/>
            <person name="Zong Z."/>
        </authorList>
    </citation>
    <scope>NUCLEOTIDE SEQUENCE [LARGE SCALE GENOMIC DNA]</scope>
    <source>
        <strain evidence="6 7">WCHAc060041</strain>
    </source>
</reference>
<reference evidence="8" key="3">
    <citation type="journal article" date="2019" name="Int. J. Syst. Evol. Microbiol.">
        <title>The Global Catalogue of Microorganisms (GCM) 10K type strain sequencing project: providing services to taxonomists for standard genome sequencing and annotation.</title>
        <authorList>
            <consortium name="The Broad Institute Genomics Platform"/>
            <consortium name="The Broad Institute Genome Sequencing Center for Infectious Disease"/>
            <person name="Wu L."/>
            <person name="Ma J."/>
        </authorList>
    </citation>
    <scope>NUCLEOTIDE SEQUENCE [LARGE SCALE GENOMIC DNA]</scope>
    <source>
        <strain evidence="8">KCTC 62575</strain>
    </source>
</reference>
<dbReference type="GO" id="GO:0003700">
    <property type="term" value="F:DNA-binding transcription factor activity"/>
    <property type="evidence" value="ECO:0007669"/>
    <property type="project" value="InterPro"/>
</dbReference>
<dbReference type="InterPro" id="IPR000835">
    <property type="entry name" value="HTH_MarR-typ"/>
</dbReference>
<reference evidence="5" key="4">
    <citation type="submission" date="2024-09" db="EMBL/GenBank/DDBJ databases">
        <authorList>
            <person name="Sun Q."/>
            <person name="Mori K."/>
        </authorList>
    </citation>
    <scope>NUCLEOTIDE SEQUENCE</scope>
    <source>
        <strain evidence="5">KCTC 62575</strain>
    </source>
</reference>
<dbReference type="GO" id="GO:0003677">
    <property type="term" value="F:DNA binding"/>
    <property type="evidence" value="ECO:0007669"/>
    <property type="project" value="UniProtKB-KW"/>
</dbReference>
<dbReference type="InterPro" id="IPR036390">
    <property type="entry name" value="WH_DNA-bd_sf"/>
</dbReference>
<dbReference type="Gene3D" id="1.10.10.10">
    <property type="entry name" value="Winged helix-like DNA-binding domain superfamily/Winged helix DNA-binding domain"/>
    <property type="match status" value="1"/>
</dbReference>
<accession>A0A371YRU7</accession>
<evidence type="ECO:0000313" key="6">
    <source>
        <dbReference type="EMBL" id="RFC84206.1"/>
    </source>
</evidence>
<dbReference type="EMBL" id="JBHRSF010000102">
    <property type="protein sequence ID" value="MFC2997045.1"/>
    <property type="molecule type" value="Genomic_DNA"/>
</dbReference>
<evidence type="ECO:0000313" key="5">
    <source>
        <dbReference type="EMBL" id="MFC2997045.1"/>
    </source>
</evidence>
<keyword evidence="2" id="KW-0238">DNA-binding</keyword>
<evidence type="ECO:0000259" key="4">
    <source>
        <dbReference type="PROSITE" id="PS50995"/>
    </source>
</evidence>
<dbReference type="SMART" id="SM00347">
    <property type="entry name" value="HTH_MARR"/>
    <property type="match status" value="1"/>
</dbReference>
<dbReference type="OrthoDB" id="2319602at2"/>
<keyword evidence="3" id="KW-0804">Transcription</keyword>
<dbReference type="PROSITE" id="PS50995">
    <property type="entry name" value="HTH_MARR_2"/>
    <property type="match status" value="1"/>
</dbReference>
<name>A0A371YRU7_9GAMM</name>
<protein>
    <submittedName>
        <fullName evidence="6">MarR family transcriptional regulator</fullName>
    </submittedName>
</protein>
<keyword evidence="8" id="KW-1185">Reference proteome</keyword>
<reference evidence="5" key="1">
    <citation type="journal article" date="2014" name="Int. J. Syst. Evol. Microbiol.">
        <title>Complete genome of a new Firmicutes species belonging to the dominant human colonic microbiota ('Ruminococcus bicirculans') reveals two chromosomes and a selective capacity to utilize plant glucans.</title>
        <authorList>
            <consortium name="NISC Comparative Sequencing Program"/>
            <person name="Wegmann U."/>
            <person name="Louis P."/>
            <person name="Goesmann A."/>
            <person name="Henrissat B."/>
            <person name="Duncan S.H."/>
            <person name="Flint H.J."/>
        </authorList>
    </citation>
    <scope>NUCLEOTIDE SEQUENCE</scope>
    <source>
        <strain evidence="5">KCTC 62575</strain>
    </source>
</reference>
<dbReference type="EMBL" id="PYIX02000008">
    <property type="protein sequence ID" value="RFC84206.1"/>
    <property type="molecule type" value="Genomic_DNA"/>
</dbReference>
<gene>
    <name evidence="5" type="ORF">ACFODO_17665</name>
    <name evidence="6" type="ORF">C9E89_007120</name>
</gene>
<evidence type="ECO:0000256" key="1">
    <source>
        <dbReference type="ARBA" id="ARBA00023015"/>
    </source>
</evidence>
<organism evidence="6 7">
    <name type="scientific">Acinetobacter sichuanensis</name>
    <dbReference type="NCBI Taxonomy" id="2136183"/>
    <lineage>
        <taxon>Bacteria</taxon>
        <taxon>Pseudomonadati</taxon>
        <taxon>Pseudomonadota</taxon>
        <taxon>Gammaproteobacteria</taxon>
        <taxon>Moraxellales</taxon>
        <taxon>Moraxellaceae</taxon>
        <taxon>Acinetobacter</taxon>
    </lineage>
</organism>
<feature type="domain" description="HTH marR-type" evidence="4">
    <location>
        <begin position="1"/>
        <end position="143"/>
    </location>
</feature>
<dbReference type="SUPFAM" id="SSF46785">
    <property type="entry name" value="Winged helix' DNA-binding domain"/>
    <property type="match status" value="1"/>
</dbReference>
<dbReference type="Proteomes" id="UP000240957">
    <property type="component" value="Unassembled WGS sequence"/>
</dbReference>
<evidence type="ECO:0000313" key="8">
    <source>
        <dbReference type="Proteomes" id="UP001595455"/>
    </source>
</evidence>
<dbReference type="PANTHER" id="PTHR35790:SF4">
    <property type="entry name" value="HTH-TYPE TRANSCRIPTIONAL REGULATOR PCHR"/>
    <property type="match status" value="1"/>
</dbReference>
<dbReference type="RefSeq" id="WP_107007563.1">
    <property type="nucleotide sequence ID" value="NZ_JBHRSF010000102.1"/>
</dbReference>
<evidence type="ECO:0000313" key="7">
    <source>
        <dbReference type="Proteomes" id="UP000240957"/>
    </source>
</evidence>
<dbReference type="InterPro" id="IPR036388">
    <property type="entry name" value="WH-like_DNA-bd_sf"/>
</dbReference>
<dbReference type="InterPro" id="IPR052067">
    <property type="entry name" value="Metal_resp_HTH_trans_reg"/>
</dbReference>
<evidence type="ECO:0000256" key="2">
    <source>
        <dbReference type="ARBA" id="ARBA00023125"/>
    </source>
</evidence>
<dbReference type="Proteomes" id="UP001595455">
    <property type="component" value="Unassembled WGS sequence"/>
</dbReference>
<dbReference type="AlphaFoldDB" id="A0A371YRU7"/>
<dbReference type="Pfam" id="PF22381">
    <property type="entry name" value="Staph_reg_Sar_Rot"/>
    <property type="match status" value="1"/>
</dbReference>
<sequence length="153" mass="17784">MNSLELLKVMENFQIFSEQLKSLHPKYAHTLSITQLKILTMLKEANTENHFNNVYFSKKFNISSAAISKAIRDLIKKNLITELRNIDNAREKFYLLTEEGVVIAEQHLAFFQNVSEKILSWLNATYLTSERELIADFLCQWEVKSLSVIQPES</sequence>
<proteinExistence type="predicted"/>
<evidence type="ECO:0000256" key="3">
    <source>
        <dbReference type="ARBA" id="ARBA00023163"/>
    </source>
</evidence>
<keyword evidence="1" id="KW-0805">Transcription regulation</keyword>
<dbReference type="PANTHER" id="PTHR35790">
    <property type="entry name" value="HTH-TYPE TRANSCRIPTIONAL REGULATOR PCHR"/>
    <property type="match status" value="1"/>
</dbReference>
<dbReference type="InterPro" id="IPR055166">
    <property type="entry name" value="Transc_reg_Sar_Rot_HTH"/>
</dbReference>